<dbReference type="Gene3D" id="3.60.21.10">
    <property type="match status" value="1"/>
</dbReference>
<evidence type="ECO:0000259" key="1">
    <source>
        <dbReference type="Pfam" id="PF00149"/>
    </source>
</evidence>
<gene>
    <name evidence="2" type="ORF">METZ01_LOCUS516075</name>
</gene>
<feature type="non-terminal residue" evidence="2">
    <location>
        <position position="228"/>
    </location>
</feature>
<proteinExistence type="predicted"/>
<dbReference type="EMBL" id="UINC01230905">
    <property type="protein sequence ID" value="SVE63221.1"/>
    <property type="molecule type" value="Genomic_DNA"/>
</dbReference>
<organism evidence="2">
    <name type="scientific">marine metagenome</name>
    <dbReference type="NCBI Taxonomy" id="408172"/>
    <lineage>
        <taxon>unclassified sequences</taxon>
        <taxon>metagenomes</taxon>
        <taxon>ecological metagenomes</taxon>
    </lineage>
</organism>
<dbReference type="SUPFAM" id="SSF56300">
    <property type="entry name" value="Metallo-dependent phosphatases"/>
    <property type="match status" value="1"/>
</dbReference>
<dbReference type="GO" id="GO:0016787">
    <property type="term" value="F:hydrolase activity"/>
    <property type="evidence" value="ECO:0007669"/>
    <property type="project" value="InterPro"/>
</dbReference>
<name>A0A383F2K5_9ZZZZ</name>
<dbReference type="PANTHER" id="PTHR30337:SF8">
    <property type="entry name" value="BLL4141 PROTEIN"/>
    <property type="match status" value="1"/>
</dbReference>
<dbReference type="InterPro" id="IPR029052">
    <property type="entry name" value="Metallo-depent_PP-like"/>
</dbReference>
<reference evidence="2" key="1">
    <citation type="submission" date="2018-05" db="EMBL/GenBank/DDBJ databases">
        <authorList>
            <person name="Lanie J.A."/>
            <person name="Ng W.-L."/>
            <person name="Kazmierczak K.M."/>
            <person name="Andrzejewski T.M."/>
            <person name="Davidsen T.M."/>
            <person name="Wayne K.J."/>
            <person name="Tettelin H."/>
            <person name="Glass J.I."/>
            <person name="Rusch D."/>
            <person name="Podicherti R."/>
            <person name="Tsui H.-C.T."/>
            <person name="Winkler M.E."/>
        </authorList>
    </citation>
    <scope>NUCLEOTIDE SEQUENCE</scope>
</reference>
<protein>
    <recommendedName>
        <fullName evidence="1">Calcineurin-like phosphoesterase domain-containing protein</fullName>
    </recommendedName>
</protein>
<dbReference type="InterPro" id="IPR004843">
    <property type="entry name" value="Calcineurin-like_PHP"/>
</dbReference>
<dbReference type="Pfam" id="PF00149">
    <property type="entry name" value="Metallophos"/>
    <property type="match status" value="1"/>
</dbReference>
<dbReference type="PANTHER" id="PTHR30337">
    <property type="entry name" value="COMPONENT OF ATP-DEPENDENT DSDNA EXONUCLEASE"/>
    <property type="match status" value="1"/>
</dbReference>
<evidence type="ECO:0000313" key="2">
    <source>
        <dbReference type="EMBL" id="SVE63221.1"/>
    </source>
</evidence>
<dbReference type="InterPro" id="IPR050535">
    <property type="entry name" value="DNA_Repair-Maintenance_Comp"/>
</dbReference>
<accession>A0A383F2K5</accession>
<dbReference type="AlphaFoldDB" id="A0A383F2K5"/>
<feature type="domain" description="Calcineurin-like phosphoesterase" evidence="1">
    <location>
        <begin position="6"/>
        <end position="210"/>
    </location>
</feature>
<sequence>MVDAVRLGHISDLHLRCHLSGTAAVSARRSRDMPALFTEALASMEGAGVDVVVVTGDLVDHPDNRQTPETLHHGEADLRLVAEALARLSCPWVVLPGNHDHPQLFGDVFGRPAELDVRGVRVIAFFDWDRPVGTVEEEDERPNVPRRVGEERARFEAALAAGDRRPQIHLQHYVITPRLDEGWPHTYRDGESIRDSLVGDPRVRLALSGHYPLGVDSFLEGDASTGTW</sequence>